<sequence>MTKKHTIILLRGLFRDQFHWGDFRQTLKSNFPCSNIVCLDIAGNGARNNEKTPSSLEGIAQDLHQHFHALQPDHQADIIAISMGGMIALKWMTLFPNDIRKAILINTSTQSLSPFHQRLRWQRYIDIFQILWLPNLKQEEKIIHLTSNKQWDSVELIALSHRWANWKEQHPISCLNMLNQLNASREFVLPNKLSQPISLLTSEQDKLVNYQCSIDLANYWNLPVYVHPTAGHDIPLDDAQWVCEHAKRLF</sequence>
<gene>
    <name evidence="2" type="ORF">BTO08_20160</name>
</gene>
<dbReference type="EMBL" id="MSCJ01000003">
    <property type="protein sequence ID" value="PQJ62544.1"/>
    <property type="molecule type" value="Genomic_DNA"/>
</dbReference>
<dbReference type="InterPro" id="IPR029058">
    <property type="entry name" value="AB_hydrolase_fold"/>
</dbReference>
<dbReference type="Pfam" id="PF12146">
    <property type="entry name" value="Hydrolase_4"/>
    <property type="match status" value="1"/>
</dbReference>
<dbReference type="OrthoDB" id="5290302at2"/>
<evidence type="ECO:0000259" key="1">
    <source>
        <dbReference type="Pfam" id="PF12146"/>
    </source>
</evidence>
<dbReference type="Proteomes" id="UP000238730">
    <property type="component" value="Unassembled WGS sequence"/>
</dbReference>
<dbReference type="Gene3D" id="3.40.50.1820">
    <property type="entry name" value="alpha/beta hydrolase"/>
    <property type="match status" value="1"/>
</dbReference>
<evidence type="ECO:0000313" key="2">
    <source>
        <dbReference type="EMBL" id="PQJ62544.1"/>
    </source>
</evidence>
<dbReference type="InterPro" id="IPR050471">
    <property type="entry name" value="AB_hydrolase"/>
</dbReference>
<dbReference type="PANTHER" id="PTHR43433:SF5">
    <property type="entry name" value="AB HYDROLASE-1 DOMAIN-CONTAINING PROTEIN"/>
    <property type="match status" value="1"/>
</dbReference>
<proteinExistence type="predicted"/>
<feature type="domain" description="Serine aminopeptidase S33" evidence="1">
    <location>
        <begin position="36"/>
        <end position="218"/>
    </location>
</feature>
<protein>
    <submittedName>
        <fullName evidence="2">Alpha/beta hydrolase</fullName>
    </submittedName>
</protein>
<reference evidence="2 3" key="1">
    <citation type="submission" date="2016-12" db="EMBL/GenBank/DDBJ databases">
        <title>Diversity of luminous bacteria.</title>
        <authorList>
            <person name="Yoshizawa S."/>
            <person name="Kogure K."/>
        </authorList>
    </citation>
    <scope>NUCLEOTIDE SEQUENCE [LARGE SCALE GENOMIC DNA]</scope>
    <source>
        <strain evidence="2 3">LC1-200</strain>
    </source>
</reference>
<evidence type="ECO:0000313" key="3">
    <source>
        <dbReference type="Proteomes" id="UP000238730"/>
    </source>
</evidence>
<comment type="caution">
    <text evidence="2">The sequence shown here is derived from an EMBL/GenBank/DDBJ whole genome shotgun (WGS) entry which is preliminary data.</text>
</comment>
<dbReference type="AlphaFoldDB" id="A0A2S7VK43"/>
<dbReference type="InterPro" id="IPR022742">
    <property type="entry name" value="Hydrolase_4"/>
</dbReference>
<organism evidence="2 3">
    <name type="scientific">Photobacterium angustum</name>
    <dbReference type="NCBI Taxonomy" id="661"/>
    <lineage>
        <taxon>Bacteria</taxon>
        <taxon>Pseudomonadati</taxon>
        <taxon>Pseudomonadota</taxon>
        <taxon>Gammaproteobacteria</taxon>
        <taxon>Vibrionales</taxon>
        <taxon>Vibrionaceae</taxon>
        <taxon>Photobacterium</taxon>
    </lineage>
</organism>
<dbReference type="RefSeq" id="WP_105062345.1">
    <property type="nucleotide sequence ID" value="NZ_MSCJ01000003.1"/>
</dbReference>
<name>A0A2S7VK43_PHOAN</name>
<dbReference type="GO" id="GO:0016787">
    <property type="term" value="F:hydrolase activity"/>
    <property type="evidence" value="ECO:0007669"/>
    <property type="project" value="UniProtKB-KW"/>
</dbReference>
<accession>A0A2S7VK43</accession>
<dbReference type="SUPFAM" id="SSF53474">
    <property type="entry name" value="alpha/beta-Hydrolases"/>
    <property type="match status" value="1"/>
</dbReference>
<dbReference type="PANTHER" id="PTHR43433">
    <property type="entry name" value="HYDROLASE, ALPHA/BETA FOLD FAMILY PROTEIN"/>
    <property type="match status" value="1"/>
</dbReference>
<keyword evidence="2" id="KW-0378">Hydrolase</keyword>